<dbReference type="KEGG" id="cre:CHLRE_13g576850v5"/>
<dbReference type="GeneID" id="5719252"/>
<keyword evidence="2" id="KW-0472">Membrane</keyword>
<dbReference type="Proteomes" id="UP000006906">
    <property type="component" value="Chromosome 13"/>
</dbReference>
<name>A0A2K3D025_CHLRE</name>
<dbReference type="EMBL" id="CM008974">
    <property type="protein sequence ID" value="PNW73888.1"/>
    <property type="molecule type" value="Genomic_DNA"/>
</dbReference>
<feature type="chain" id="PRO_5014408713" evidence="3">
    <location>
        <begin position="21"/>
        <end position="542"/>
    </location>
</feature>
<proteinExistence type="predicted"/>
<dbReference type="Gramene" id="PNW73888">
    <property type="protein sequence ID" value="PNW73888"/>
    <property type="gene ID" value="CHLRE_13g576850v5"/>
</dbReference>
<dbReference type="OrthoDB" id="537253at2759"/>
<organism evidence="4 5">
    <name type="scientific">Chlamydomonas reinhardtii</name>
    <name type="common">Chlamydomonas smithii</name>
    <dbReference type="NCBI Taxonomy" id="3055"/>
    <lineage>
        <taxon>Eukaryota</taxon>
        <taxon>Viridiplantae</taxon>
        <taxon>Chlorophyta</taxon>
        <taxon>core chlorophytes</taxon>
        <taxon>Chlorophyceae</taxon>
        <taxon>CS clade</taxon>
        <taxon>Chlamydomonadales</taxon>
        <taxon>Chlamydomonadaceae</taxon>
        <taxon>Chlamydomonas</taxon>
    </lineage>
</organism>
<dbReference type="InParanoid" id="A0A2K3D025"/>
<feature type="transmembrane region" description="Helical" evidence="2">
    <location>
        <begin position="515"/>
        <end position="536"/>
    </location>
</feature>
<keyword evidence="2" id="KW-0812">Transmembrane</keyword>
<feature type="compositionally biased region" description="Pro residues" evidence="1">
    <location>
        <begin position="179"/>
        <end position="222"/>
    </location>
</feature>
<feature type="signal peptide" evidence="3">
    <location>
        <begin position="1"/>
        <end position="20"/>
    </location>
</feature>
<sequence>MTPYLVCLLILGLLATAASGSDSASCVECHQGSAAAGQASLDTASLVGDAPALDASRFVVTALDPVASRRQLLQAHSREALVKVRTLLSEQLKMPAVDSASMRRRRLLSPAKPVYSTQCLYEEPPPPEDSGDAAGDAPPPDAPPSAPPPDTPTTSTDSTGSAAATATVRRSLQDTTSPDAPPSPDAPFSPPSPPTAPDSPPSPPETPSSPPSPPSPPAPPPTGRCYLNPAVMAHPDFPDAESPTEIMLMRTAFWSYQCMFENKKRRCGTYLHPPYDCRWNELQERCMVGPDFLIPRFVEFLHCRDDATITPFWHRCYMIQVLTEDSSNCGQPDGDWARCWFFPARDDVEGEVDTCGPDEAGGVPDRDTYDSLVASMRNGTWERDWYGECPTADLVYTLASACPYPAGDQGDADCAADPSCVLTPSRPTEYGRCRLKDDLLWDAIFGAGSELFNMTNAAMAECAAASGSYDACMAAGSLAPEPGAAVPIDDSKFPDPNLTFIEEITDGAAGPGLRAGGLLLAVLLAASLALMQGVLIGDGWAR</sequence>
<feature type="compositionally biased region" description="Pro residues" evidence="1">
    <location>
        <begin position="137"/>
        <end position="151"/>
    </location>
</feature>
<dbReference type="RefSeq" id="XP_042917450.1">
    <property type="nucleotide sequence ID" value="XM_043069475.1"/>
</dbReference>
<keyword evidence="3" id="KW-0732">Signal</keyword>
<feature type="compositionally biased region" description="Low complexity" evidence="1">
    <location>
        <begin position="152"/>
        <end position="167"/>
    </location>
</feature>
<accession>A0A2K3D025</accession>
<feature type="region of interest" description="Disordered" evidence="1">
    <location>
        <begin position="115"/>
        <end position="227"/>
    </location>
</feature>
<evidence type="ECO:0000313" key="5">
    <source>
        <dbReference type="Proteomes" id="UP000006906"/>
    </source>
</evidence>
<protein>
    <submittedName>
        <fullName evidence="4">Uncharacterized protein</fullName>
    </submittedName>
</protein>
<dbReference type="ExpressionAtlas" id="A0A2K3D025">
    <property type="expression patterns" value="baseline and differential"/>
</dbReference>
<evidence type="ECO:0000256" key="3">
    <source>
        <dbReference type="SAM" id="SignalP"/>
    </source>
</evidence>
<keyword evidence="5" id="KW-1185">Reference proteome</keyword>
<evidence type="ECO:0000256" key="2">
    <source>
        <dbReference type="SAM" id="Phobius"/>
    </source>
</evidence>
<dbReference type="OMA" id="PPYDCRW"/>
<gene>
    <name evidence="4" type="ORF">CHLRE_13g576850v5</name>
</gene>
<reference evidence="4 5" key="1">
    <citation type="journal article" date="2007" name="Science">
        <title>The Chlamydomonas genome reveals the evolution of key animal and plant functions.</title>
        <authorList>
            <person name="Merchant S.S."/>
            <person name="Prochnik S.E."/>
            <person name="Vallon O."/>
            <person name="Harris E.H."/>
            <person name="Karpowicz S.J."/>
            <person name="Witman G.B."/>
            <person name="Terry A."/>
            <person name="Salamov A."/>
            <person name="Fritz-Laylin L.K."/>
            <person name="Marechal-Drouard L."/>
            <person name="Marshall W.F."/>
            <person name="Qu L.H."/>
            <person name="Nelson D.R."/>
            <person name="Sanderfoot A.A."/>
            <person name="Spalding M.H."/>
            <person name="Kapitonov V.V."/>
            <person name="Ren Q."/>
            <person name="Ferris P."/>
            <person name="Lindquist E."/>
            <person name="Shapiro H."/>
            <person name="Lucas S.M."/>
            <person name="Grimwood J."/>
            <person name="Schmutz J."/>
            <person name="Cardol P."/>
            <person name="Cerutti H."/>
            <person name="Chanfreau G."/>
            <person name="Chen C.L."/>
            <person name="Cognat V."/>
            <person name="Croft M.T."/>
            <person name="Dent R."/>
            <person name="Dutcher S."/>
            <person name="Fernandez E."/>
            <person name="Fukuzawa H."/>
            <person name="Gonzalez-Ballester D."/>
            <person name="Gonzalez-Halphen D."/>
            <person name="Hallmann A."/>
            <person name="Hanikenne M."/>
            <person name="Hippler M."/>
            <person name="Inwood W."/>
            <person name="Jabbari K."/>
            <person name="Kalanon M."/>
            <person name="Kuras R."/>
            <person name="Lefebvre P.A."/>
            <person name="Lemaire S.D."/>
            <person name="Lobanov A.V."/>
            <person name="Lohr M."/>
            <person name="Manuell A."/>
            <person name="Meier I."/>
            <person name="Mets L."/>
            <person name="Mittag M."/>
            <person name="Mittelmeier T."/>
            <person name="Moroney J.V."/>
            <person name="Moseley J."/>
            <person name="Napoli C."/>
            <person name="Nedelcu A.M."/>
            <person name="Niyogi K."/>
            <person name="Novoselov S.V."/>
            <person name="Paulsen I.T."/>
            <person name="Pazour G."/>
            <person name="Purton S."/>
            <person name="Ral J.P."/>
            <person name="Riano-Pachon D.M."/>
            <person name="Riekhof W."/>
            <person name="Rymarquis L."/>
            <person name="Schroda M."/>
            <person name="Stern D."/>
            <person name="Umen J."/>
            <person name="Willows R."/>
            <person name="Wilson N."/>
            <person name="Zimmer S.L."/>
            <person name="Allmer J."/>
            <person name="Balk J."/>
            <person name="Bisova K."/>
            <person name="Chen C.J."/>
            <person name="Elias M."/>
            <person name="Gendler K."/>
            <person name="Hauser C."/>
            <person name="Lamb M.R."/>
            <person name="Ledford H."/>
            <person name="Long J.C."/>
            <person name="Minagawa J."/>
            <person name="Page M.D."/>
            <person name="Pan J."/>
            <person name="Pootakham W."/>
            <person name="Roje S."/>
            <person name="Rose A."/>
            <person name="Stahlberg E."/>
            <person name="Terauchi A.M."/>
            <person name="Yang P."/>
            <person name="Ball S."/>
            <person name="Bowler C."/>
            <person name="Dieckmann C.L."/>
            <person name="Gladyshev V.N."/>
            <person name="Green P."/>
            <person name="Jorgensen R."/>
            <person name="Mayfield S."/>
            <person name="Mueller-Roeber B."/>
            <person name="Rajamani S."/>
            <person name="Sayre R.T."/>
            <person name="Brokstein P."/>
            <person name="Dubchak I."/>
            <person name="Goodstein D."/>
            <person name="Hornick L."/>
            <person name="Huang Y.W."/>
            <person name="Jhaveri J."/>
            <person name="Luo Y."/>
            <person name="Martinez D."/>
            <person name="Ngau W.C."/>
            <person name="Otillar B."/>
            <person name="Poliakov A."/>
            <person name="Porter A."/>
            <person name="Szajkowski L."/>
            <person name="Werner G."/>
            <person name="Zhou K."/>
            <person name="Grigoriev I.V."/>
            <person name="Rokhsar D.S."/>
            <person name="Grossman A.R."/>
        </authorList>
    </citation>
    <scope>NUCLEOTIDE SEQUENCE [LARGE SCALE GENOMIC DNA]</scope>
    <source>
        <strain evidence="5">CC-503</strain>
    </source>
</reference>
<evidence type="ECO:0000313" key="4">
    <source>
        <dbReference type="EMBL" id="PNW73888.1"/>
    </source>
</evidence>
<dbReference type="AlphaFoldDB" id="A0A2K3D025"/>
<evidence type="ECO:0000256" key="1">
    <source>
        <dbReference type="SAM" id="MobiDB-lite"/>
    </source>
</evidence>
<keyword evidence="2" id="KW-1133">Transmembrane helix</keyword>